<dbReference type="AlphaFoldDB" id="A0A150LSE4"/>
<dbReference type="EMBL" id="LQYS01000040">
    <property type="protein sequence ID" value="KYD15198.1"/>
    <property type="molecule type" value="Genomic_DNA"/>
</dbReference>
<accession>A0A150LSE4</accession>
<comment type="caution">
    <text evidence="1">The sequence shown here is derived from an EMBL/GenBank/DDBJ whole genome shotgun (WGS) entry which is preliminary data.</text>
</comment>
<gene>
    <name evidence="1" type="ORF">B4119_2972</name>
</gene>
<protein>
    <submittedName>
        <fullName evidence="1">Uncharacterized protein</fullName>
    </submittedName>
</protein>
<name>A0A150LSE4_9BACL</name>
<proteinExistence type="predicted"/>
<evidence type="ECO:0000313" key="1">
    <source>
        <dbReference type="EMBL" id="KYD15198.1"/>
    </source>
</evidence>
<dbReference type="STRING" id="81408.B4119_2972"/>
<evidence type="ECO:0000313" key="2">
    <source>
        <dbReference type="Proteomes" id="UP000075455"/>
    </source>
</evidence>
<reference evidence="1 2" key="1">
    <citation type="submission" date="2016-01" db="EMBL/GenBank/DDBJ databases">
        <title>Draft Genome Sequences of Seven Thermophilic Sporeformers Isolated from Foods.</title>
        <authorList>
            <person name="Berendsen E.M."/>
            <person name="Wells-Bennik M.H."/>
            <person name="Krawcyk A.O."/>
            <person name="De Jong A."/>
            <person name="Holsappel S."/>
            <person name="Eijlander R.T."/>
            <person name="Kuipers O.P."/>
        </authorList>
    </citation>
    <scope>NUCLEOTIDE SEQUENCE [LARGE SCALE GENOMIC DNA]</scope>
    <source>
        <strain evidence="1 2">B4119</strain>
    </source>
</reference>
<sequence length="40" mass="4940">MPESLFYFLFMITKNVKKQLTEFTKLFIFIINKSYRLTMN</sequence>
<organism evidence="1 2">
    <name type="scientific">Saccharococcus caldoxylosilyticus</name>
    <dbReference type="NCBI Taxonomy" id="81408"/>
    <lineage>
        <taxon>Bacteria</taxon>
        <taxon>Bacillati</taxon>
        <taxon>Bacillota</taxon>
        <taxon>Bacilli</taxon>
        <taxon>Bacillales</taxon>
        <taxon>Anoxybacillaceae</taxon>
        <taxon>Saccharococcus</taxon>
    </lineage>
</organism>
<dbReference type="Proteomes" id="UP000075455">
    <property type="component" value="Unassembled WGS sequence"/>
</dbReference>